<comment type="catalytic activity">
    <reaction evidence="5">
        <text>a quinone + NADH + 5 H(+)(in) = a quinol + NAD(+) + 4 H(+)(out)</text>
        <dbReference type="Rhea" id="RHEA:57888"/>
        <dbReference type="ChEBI" id="CHEBI:15378"/>
        <dbReference type="ChEBI" id="CHEBI:24646"/>
        <dbReference type="ChEBI" id="CHEBI:57540"/>
        <dbReference type="ChEBI" id="CHEBI:57945"/>
        <dbReference type="ChEBI" id="CHEBI:132124"/>
    </reaction>
</comment>
<dbReference type="GO" id="GO:0008137">
    <property type="term" value="F:NADH dehydrogenase (ubiquinone) activity"/>
    <property type="evidence" value="ECO:0007669"/>
    <property type="project" value="InterPro"/>
</dbReference>
<dbReference type="GO" id="GO:0048038">
    <property type="term" value="F:quinone binding"/>
    <property type="evidence" value="ECO:0007669"/>
    <property type="project" value="UniProtKB-KW"/>
</dbReference>
<feature type="transmembrane region" description="Helical" evidence="5">
    <location>
        <begin position="78"/>
        <end position="96"/>
    </location>
</feature>
<dbReference type="AlphaFoldDB" id="A0A1X7FFL2"/>
<comment type="subunit">
    <text evidence="5">NDH-1 is composed of 14 different subunits. Subunits NuoA, H, J, K, L, M, N constitute the membrane sector of the complex.</text>
</comment>
<feature type="transmembrane region" description="Helical" evidence="5">
    <location>
        <begin position="273"/>
        <end position="292"/>
    </location>
</feature>
<dbReference type="GO" id="GO:0050136">
    <property type="term" value="F:NADH dehydrogenase (quinone) (non-electrogenic) activity"/>
    <property type="evidence" value="ECO:0007669"/>
    <property type="project" value="UniProtKB-UniRule"/>
</dbReference>
<evidence type="ECO:0000313" key="9">
    <source>
        <dbReference type="Proteomes" id="UP000192903"/>
    </source>
</evidence>
<proteinExistence type="inferred from homology"/>
<dbReference type="STRING" id="464029.SAMN02982989_2954"/>
<comment type="function">
    <text evidence="5">NDH-1 shuttles electrons from NADH, via FMN and iron-sulfur (Fe-S) centers, to quinones in the respiratory chain. The immediate electron acceptor for the enzyme in this species is believed to be ubiquinone. Couples the redox reaction to proton translocation (for every two electrons transferred, four hydrogen ions are translocated across the cytoplasmic membrane), and thus conserves the redox energy in a proton gradient.</text>
</comment>
<dbReference type="HAMAP" id="MF_00445">
    <property type="entry name" value="NDH1_NuoN_1"/>
    <property type="match status" value="1"/>
</dbReference>
<dbReference type="NCBIfam" id="NF004440">
    <property type="entry name" value="PRK05777.1-3"/>
    <property type="match status" value="1"/>
</dbReference>
<organism evidence="8 9">
    <name type="scientific">Xaviernesmea oryzae</name>
    <dbReference type="NCBI Taxonomy" id="464029"/>
    <lineage>
        <taxon>Bacteria</taxon>
        <taxon>Pseudomonadati</taxon>
        <taxon>Pseudomonadota</taxon>
        <taxon>Alphaproteobacteria</taxon>
        <taxon>Hyphomicrobiales</taxon>
        <taxon>Rhizobiaceae</taxon>
        <taxon>Rhizobium/Agrobacterium group</taxon>
        <taxon>Xaviernesmea</taxon>
    </lineage>
</organism>
<keyword evidence="5" id="KW-0874">Quinone</keyword>
<dbReference type="GO" id="GO:0012505">
    <property type="term" value="C:endomembrane system"/>
    <property type="evidence" value="ECO:0007669"/>
    <property type="project" value="UniProtKB-SubCell"/>
</dbReference>
<dbReference type="RefSeq" id="WP_085423065.1">
    <property type="nucleotide sequence ID" value="NZ_FXAF01000006.1"/>
</dbReference>
<keyword evidence="4 5" id="KW-0472">Membrane</keyword>
<gene>
    <name evidence="5" type="primary">nuoN</name>
    <name evidence="8" type="ORF">SAMN02982989_2954</name>
</gene>
<feature type="transmembrane region" description="Helical" evidence="5">
    <location>
        <begin position="39"/>
        <end position="58"/>
    </location>
</feature>
<dbReference type="PANTHER" id="PTHR22773">
    <property type="entry name" value="NADH DEHYDROGENASE"/>
    <property type="match status" value="1"/>
</dbReference>
<protein>
    <recommendedName>
        <fullName evidence="5">NADH-quinone oxidoreductase subunit N</fullName>
        <ecNumber evidence="5">7.1.1.-</ecNumber>
    </recommendedName>
    <alternativeName>
        <fullName evidence="5">NADH dehydrogenase I subunit N</fullName>
    </alternativeName>
    <alternativeName>
        <fullName evidence="5">NDH-1 subunit N</fullName>
    </alternativeName>
</protein>
<feature type="transmembrane region" description="Helical" evidence="5">
    <location>
        <begin position="108"/>
        <end position="125"/>
    </location>
</feature>
<keyword evidence="9" id="KW-1185">Reference proteome</keyword>
<comment type="subcellular location">
    <subcellularLocation>
        <location evidence="5">Cell membrane</location>
        <topology evidence="5">Multi-pass membrane protein</topology>
    </subcellularLocation>
    <subcellularLocation>
        <location evidence="1">Endomembrane system</location>
        <topology evidence="1">Multi-pass membrane protein</topology>
    </subcellularLocation>
    <subcellularLocation>
        <location evidence="6">Membrane</location>
        <topology evidence="6">Multi-pass membrane protein</topology>
    </subcellularLocation>
</comment>
<evidence type="ECO:0000256" key="2">
    <source>
        <dbReference type="ARBA" id="ARBA00022692"/>
    </source>
</evidence>
<keyword evidence="5" id="KW-1003">Cell membrane</keyword>
<feature type="transmembrane region" description="Helical" evidence="5">
    <location>
        <begin position="299"/>
        <end position="317"/>
    </location>
</feature>
<keyword evidence="3 5" id="KW-1133">Transmembrane helix</keyword>
<dbReference type="NCBIfam" id="TIGR01770">
    <property type="entry name" value="NDH_I_N"/>
    <property type="match status" value="1"/>
</dbReference>
<feature type="transmembrane region" description="Helical" evidence="5">
    <location>
        <begin position="323"/>
        <end position="344"/>
    </location>
</feature>
<reference evidence="9" key="1">
    <citation type="submission" date="2017-04" db="EMBL/GenBank/DDBJ databases">
        <authorList>
            <person name="Varghese N."/>
            <person name="Submissions S."/>
        </authorList>
    </citation>
    <scope>NUCLEOTIDE SEQUENCE [LARGE SCALE GENOMIC DNA]</scope>
    <source>
        <strain evidence="9">B4P</strain>
    </source>
</reference>
<evidence type="ECO:0000256" key="6">
    <source>
        <dbReference type="RuleBase" id="RU000320"/>
    </source>
</evidence>
<feature type="transmembrane region" description="Helical" evidence="5">
    <location>
        <begin position="240"/>
        <end position="261"/>
    </location>
</feature>
<keyword evidence="5" id="KW-0813">Transport</keyword>
<keyword evidence="2 5" id="KW-0812">Transmembrane</keyword>
<dbReference type="OrthoDB" id="9811718at2"/>
<dbReference type="GO" id="GO:0042773">
    <property type="term" value="P:ATP synthesis coupled electron transport"/>
    <property type="evidence" value="ECO:0007669"/>
    <property type="project" value="InterPro"/>
</dbReference>
<sequence length="480" mass="50914">MTAELLSLSLQLSMPEIILAVGALALLMIGVFSGEKSGPLVTGLAVALLAVAGLWLIFMPGEGEAYGGAFLLDPFARFMKVLALIGSIVAMVMSVGSGRSDQLDRFEFPVLLVLSTLGMLLLISANDLIAFYLALELMSLALYVVAAFNRDSVRSTEAGLKYFVLGALSSGMMLYGMSLVYGFTGNTGFDEIAGVLSSETRHMGLVFGMVFVLAGACFKISAVPFHMWTPDVYEGAPTPVTAFFAAGPKVAAMAILVRIVSEAFLPIVADWRQIIVFVSIASMLLGSFAAIGQRNIKRLMAYSSIGHMGYALVGLAAGTETGVSGVALYMAIYMVMTLGTFACIMAMRRKEGGNVENVDDLAGLSSTKPFMAVVLTALMFSMAGIPPLAGFFAKYFVFVAAIEAKLYALAIIGVISSVIGAYYYLRIVKLMWFDEAKGEFARISGELRLVFGLSGLFVTAYVLFGGPIGTAANAAAKSFF</sequence>
<dbReference type="EMBL" id="FXAF01000006">
    <property type="protein sequence ID" value="SMF51114.1"/>
    <property type="molecule type" value="Genomic_DNA"/>
</dbReference>
<feature type="transmembrane region" description="Helical" evidence="5">
    <location>
        <begin position="446"/>
        <end position="464"/>
    </location>
</feature>
<dbReference type="EC" id="7.1.1.-" evidence="5"/>
<feature type="transmembrane region" description="Helical" evidence="5">
    <location>
        <begin position="131"/>
        <end position="148"/>
    </location>
</feature>
<feature type="transmembrane region" description="Helical" evidence="5">
    <location>
        <begin position="12"/>
        <end position="32"/>
    </location>
</feature>
<dbReference type="Proteomes" id="UP000192903">
    <property type="component" value="Unassembled WGS sequence"/>
</dbReference>
<feature type="transmembrane region" description="Helical" evidence="5">
    <location>
        <begin position="404"/>
        <end position="425"/>
    </location>
</feature>
<evidence type="ECO:0000256" key="4">
    <source>
        <dbReference type="ARBA" id="ARBA00023136"/>
    </source>
</evidence>
<evidence type="ECO:0000313" key="8">
    <source>
        <dbReference type="EMBL" id="SMF51114.1"/>
    </source>
</evidence>
<feature type="transmembrane region" description="Helical" evidence="5">
    <location>
        <begin position="160"/>
        <end position="183"/>
    </location>
</feature>
<evidence type="ECO:0000256" key="5">
    <source>
        <dbReference type="HAMAP-Rule" id="MF_00445"/>
    </source>
</evidence>
<feature type="transmembrane region" description="Helical" evidence="5">
    <location>
        <begin position="370"/>
        <end position="392"/>
    </location>
</feature>
<keyword evidence="5" id="KW-0520">NAD</keyword>
<evidence type="ECO:0000256" key="3">
    <source>
        <dbReference type="ARBA" id="ARBA00022989"/>
    </source>
</evidence>
<keyword evidence="5" id="KW-1278">Translocase</keyword>
<dbReference type="GO" id="GO:0005886">
    <property type="term" value="C:plasma membrane"/>
    <property type="evidence" value="ECO:0007669"/>
    <property type="project" value="UniProtKB-SubCell"/>
</dbReference>
<feature type="domain" description="NADH:quinone oxidoreductase/Mrp antiporter transmembrane" evidence="7">
    <location>
        <begin position="125"/>
        <end position="420"/>
    </location>
</feature>
<name>A0A1X7FFL2_9HYPH</name>
<accession>A0A1X7FFL2</accession>
<keyword evidence="5" id="KW-0830">Ubiquinone</keyword>
<dbReference type="InterPro" id="IPR001750">
    <property type="entry name" value="ND/Mrp_TM"/>
</dbReference>
<comment type="similarity">
    <text evidence="5">Belongs to the complex I subunit 2 family.</text>
</comment>
<dbReference type="Pfam" id="PF00361">
    <property type="entry name" value="Proton_antipo_M"/>
    <property type="match status" value="1"/>
</dbReference>
<evidence type="ECO:0000256" key="1">
    <source>
        <dbReference type="ARBA" id="ARBA00004127"/>
    </source>
</evidence>
<feature type="transmembrane region" description="Helical" evidence="5">
    <location>
        <begin position="203"/>
        <end position="228"/>
    </location>
</feature>
<evidence type="ECO:0000259" key="7">
    <source>
        <dbReference type="Pfam" id="PF00361"/>
    </source>
</evidence>
<dbReference type="InterPro" id="IPR010096">
    <property type="entry name" value="NADH-Q_OxRdtase_suN/2"/>
</dbReference>